<sequence>MKLLVATLVSLPLLGVAFAQANPRSASADAGTSTAASRGAAPSPRIARAGSQPSAKGPAENFTGAVRVDPLFAANAPARTSGASVTFEPGARTAWHTHPLGQTLVVTAGLGRVQFWGGAAEEIRPGDVVWIPPGQKHWHGASPTTAMTHLAIQEALDGKVVEWMEKVTDAQYGAQPGRENAP</sequence>
<dbReference type="InterPro" id="IPR014710">
    <property type="entry name" value="RmlC-like_jellyroll"/>
</dbReference>
<dbReference type="CDD" id="cd02233">
    <property type="entry name" value="cupin_HNL-like"/>
    <property type="match status" value="1"/>
</dbReference>
<feature type="region of interest" description="Disordered" evidence="1">
    <location>
        <begin position="25"/>
        <end position="61"/>
    </location>
</feature>
<gene>
    <name evidence="4" type="ORF">HG543_08635</name>
</gene>
<evidence type="ECO:0000259" key="3">
    <source>
        <dbReference type="Pfam" id="PF07883"/>
    </source>
</evidence>
<keyword evidence="2" id="KW-0732">Signal</keyword>
<dbReference type="InterPro" id="IPR013096">
    <property type="entry name" value="Cupin_2"/>
</dbReference>
<comment type="caution">
    <text evidence="4">The sequence shown here is derived from an EMBL/GenBank/DDBJ whole genome shotgun (WGS) entry which is preliminary data.</text>
</comment>
<dbReference type="RefSeq" id="WP_169344213.1">
    <property type="nucleotide sequence ID" value="NZ_JABBJJ010000028.1"/>
</dbReference>
<protein>
    <submittedName>
        <fullName evidence="4">Cupin domain-containing protein</fullName>
    </submittedName>
</protein>
<organism evidence="4 5">
    <name type="scientific">Pyxidicoccus fallax</name>
    <dbReference type="NCBI Taxonomy" id="394095"/>
    <lineage>
        <taxon>Bacteria</taxon>
        <taxon>Pseudomonadati</taxon>
        <taxon>Myxococcota</taxon>
        <taxon>Myxococcia</taxon>
        <taxon>Myxococcales</taxon>
        <taxon>Cystobacterineae</taxon>
        <taxon>Myxococcaceae</taxon>
        <taxon>Pyxidicoccus</taxon>
    </lineage>
</organism>
<accession>A0A848L800</accession>
<evidence type="ECO:0000313" key="4">
    <source>
        <dbReference type="EMBL" id="NMO14919.1"/>
    </source>
</evidence>
<dbReference type="AlphaFoldDB" id="A0A848L800"/>
<dbReference type="Pfam" id="PF07883">
    <property type="entry name" value="Cupin_2"/>
    <property type="match status" value="1"/>
</dbReference>
<dbReference type="EMBL" id="JABBJJ010000028">
    <property type="protein sequence ID" value="NMO14919.1"/>
    <property type="molecule type" value="Genomic_DNA"/>
</dbReference>
<evidence type="ECO:0000256" key="2">
    <source>
        <dbReference type="SAM" id="SignalP"/>
    </source>
</evidence>
<feature type="compositionally biased region" description="Low complexity" evidence="1">
    <location>
        <begin position="25"/>
        <end position="51"/>
    </location>
</feature>
<dbReference type="InterPro" id="IPR011051">
    <property type="entry name" value="RmlC_Cupin_sf"/>
</dbReference>
<dbReference type="Proteomes" id="UP000518300">
    <property type="component" value="Unassembled WGS sequence"/>
</dbReference>
<dbReference type="SUPFAM" id="SSF51182">
    <property type="entry name" value="RmlC-like cupins"/>
    <property type="match status" value="1"/>
</dbReference>
<feature type="domain" description="Cupin type-2" evidence="3">
    <location>
        <begin position="85"/>
        <end position="142"/>
    </location>
</feature>
<evidence type="ECO:0000256" key="1">
    <source>
        <dbReference type="SAM" id="MobiDB-lite"/>
    </source>
</evidence>
<dbReference type="InterPro" id="IPR047263">
    <property type="entry name" value="HNL-like_cupin"/>
</dbReference>
<proteinExistence type="predicted"/>
<dbReference type="PANTHER" id="PTHR43698:SF1">
    <property type="entry name" value="BLL4564 PROTEIN"/>
    <property type="match status" value="1"/>
</dbReference>
<feature type="signal peptide" evidence="2">
    <location>
        <begin position="1"/>
        <end position="21"/>
    </location>
</feature>
<reference evidence="4 5" key="1">
    <citation type="submission" date="2020-04" db="EMBL/GenBank/DDBJ databases">
        <title>Draft genome of Pyxidicoccus fallax type strain.</title>
        <authorList>
            <person name="Whitworth D.E."/>
        </authorList>
    </citation>
    <scope>NUCLEOTIDE SEQUENCE [LARGE SCALE GENOMIC DNA]</scope>
    <source>
        <strain evidence="4 5">DSM 14698</strain>
    </source>
</reference>
<dbReference type="Gene3D" id="2.60.120.10">
    <property type="entry name" value="Jelly Rolls"/>
    <property type="match status" value="1"/>
</dbReference>
<dbReference type="PANTHER" id="PTHR43698">
    <property type="entry name" value="RIBD C-TERMINAL DOMAIN CONTAINING PROTEIN"/>
    <property type="match status" value="1"/>
</dbReference>
<feature type="chain" id="PRO_5032837398" evidence="2">
    <location>
        <begin position="22"/>
        <end position="182"/>
    </location>
</feature>
<keyword evidence="5" id="KW-1185">Reference proteome</keyword>
<name>A0A848L800_9BACT</name>
<evidence type="ECO:0000313" key="5">
    <source>
        <dbReference type="Proteomes" id="UP000518300"/>
    </source>
</evidence>